<dbReference type="InterPro" id="IPR002502">
    <property type="entry name" value="Amidase_domain"/>
</dbReference>
<reference evidence="2 3" key="1">
    <citation type="journal article" date="2015" name="Genome Announc.">
        <title>Expanding the biotechnology potential of lactobacilli through comparative genomics of 213 strains and associated genera.</title>
        <authorList>
            <person name="Sun Z."/>
            <person name="Harris H.M."/>
            <person name="McCann A."/>
            <person name="Guo C."/>
            <person name="Argimon S."/>
            <person name="Zhang W."/>
            <person name="Yang X."/>
            <person name="Jeffery I.B."/>
            <person name="Cooney J.C."/>
            <person name="Kagawa T.F."/>
            <person name="Liu W."/>
            <person name="Song Y."/>
            <person name="Salvetti E."/>
            <person name="Wrobel A."/>
            <person name="Rasinkangas P."/>
            <person name="Parkhill J."/>
            <person name="Rea M.C."/>
            <person name="O'Sullivan O."/>
            <person name="Ritari J."/>
            <person name="Douillard F.P."/>
            <person name="Paul Ross R."/>
            <person name="Yang R."/>
            <person name="Briner A.E."/>
            <person name="Felis G.E."/>
            <person name="de Vos W.M."/>
            <person name="Barrangou R."/>
            <person name="Klaenhammer T.R."/>
            <person name="Caufield P.W."/>
            <person name="Cui Y."/>
            <person name="Zhang H."/>
            <person name="O'Toole P.W."/>
        </authorList>
    </citation>
    <scope>NUCLEOTIDE SEQUENCE [LARGE SCALE GENOMIC DNA]</scope>
    <source>
        <strain evidence="2 3">DSM 22467</strain>
    </source>
</reference>
<dbReference type="EMBL" id="JQCA01000126">
    <property type="protein sequence ID" value="KRO00289.1"/>
    <property type="molecule type" value="Genomic_DNA"/>
</dbReference>
<organism evidence="2 3">
    <name type="scientific">Levilactobacillus paucivorans</name>
    <dbReference type="NCBI Taxonomy" id="616990"/>
    <lineage>
        <taxon>Bacteria</taxon>
        <taxon>Bacillati</taxon>
        <taxon>Bacillota</taxon>
        <taxon>Bacilli</taxon>
        <taxon>Lactobacillales</taxon>
        <taxon>Lactobacillaceae</taxon>
        <taxon>Levilactobacillus</taxon>
    </lineage>
</organism>
<evidence type="ECO:0000313" key="3">
    <source>
        <dbReference type="Proteomes" id="UP000051906"/>
    </source>
</evidence>
<dbReference type="Proteomes" id="UP000051906">
    <property type="component" value="Unassembled WGS sequence"/>
</dbReference>
<dbReference type="SMART" id="SM00644">
    <property type="entry name" value="Ami_2"/>
    <property type="match status" value="1"/>
</dbReference>
<gene>
    <name evidence="2" type="ORF">IV54_GL000612</name>
</gene>
<dbReference type="CDD" id="cd06583">
    <property type="entry name" value="PGRP"/>
    <property type="match status" value="1"/>
</dbReference>
<dbReference type="InterPro" id="IPR036505">
    <property type="entry name" value="Amidase/PGRP_sf"/>
</dbReference>
<dbReference type="PATRIC" id="fig|616990.3.peg.655"/>
<keyword evidence="3" id="KW-1185">Reference proteome</keyword>
<feature type="domain" description="N-acetylmuramoyl-L-alanine amidase" evidence="1">
    <location>
        <begin position="36"/>
        <end position="170"/>
    </location>
</feature>
<dbReference type="Gene3D" id="3.40.80.10">
    <property type="entry name" value="Peptidoglycan recognition protein-like"/>
    <property type="match status" value="1"/>
</dbReference>
<dbReference type="SUPFAM" id="SSF55846">
    <property type="entry name" value="N-acetylmuramoyl-L-alanine amidase-like"/>
    <property type="match status" value="1"/>
</dbReference>
<name>A0A0R2LFB7_9LACO</name>
<dbReference type="GO" id="GO:0009253">
    <property type="term" value="P:peptidoglycan catabolic process"/>
    <property type="evidence" value="ECO:0007669"/>
    <property type="project" value="InterPro"/>
</dbReference>
<proteinExistence type="predicted"/>
<evidence type="ECO:0000259" key="1">
    <source>
        <dbReference type="SMART" id="SM00644"/>
    </source>
</evidence>
<dbReference type="STRING" id="616990.IV54_GL000612"/>
<sequence>MVGLLWAATPASANSINTYINNQGYATPKITTQIWSGFPKNSYRYGKPEGVVVHETANPKSTIYNEIAYMKNNYQNDFVHTFIDASNIINVANTKYLCWGSGYYGNQRYVQFEQVEVHSKSAFANELNKSAYYTAYILNKYGLKPKRNTTVLSHHDVSNNLGGTDHTDPDGYWKANAKAYFGTTYTMTDFMSLVNTQYAKITGNSNNSGSTTDDSNQHTSAKPKTVKYYAGTNNETATLANNYTNWTVYNHVKGTAKARKIGWGNLSADYRGAKVYVDIRGVKQGGWSGTWYRIRFAKHSTYKYWVCSNVLNFPNVTYKDASGTKTLNTTSNSALYNHVLNSNYLSTVTAHTQDFQAGQTIKLNKKGVKTSDNSTWYRGTIGSKSYWVKSTSLQ</sequence>
<dbReference type="Pfam" id="PF01510">
    <property type="entry name" value="Amidase_2"/>
    <property type="match status" value="1"/>
</dbReference>
<comment type="caution">
    <text evidence="2">The sequence shown here is derived from an EMBL/GenBank/DDBJ whole genome shotgun (WGS) entry which is preliminary data.</text>
</comment>
<dbReference type="GO" id="GO:0008745">
    <property type="term" value="F:N-acetylmuramoyl-L-alanine amidase activity"/>
    <property type="evidence" value="ECO:0007669"/>
    <property type="project" value="InterPro"/>
</dbReference>
<protein>
    <submittedName>
        <fullName evidence="2">N-acetylmuramoyl-L-alanine amidase</fullName>
    </submittedName>
</protein>
<evidence type="ECO:0000313" key="2">
    <source>
        <dbReference type="EMBL" id="KRO00289.1"/>
    </source>
</evidence>
<dbReference type="AlphaFoldDB" id="A0A0R2LFB7"/>
<accession>A0A0R2LFB7</accession>